<dbReference type="PANTHER" id="PTHR22872">
    <property type="entry name" value="BTK-BINDING PROTEIN-RELATED"/>
    <property type="match status" value="1"/>
</dbReference>
<dbReference type="EMBL" id="JBBCAQ010000036">
    <property type="protein sequence ID" value="KAK7575872.1"/>
    <property type="molecule type" value="Genomic_DNA"/>
</dbReference>
<feature type="repeat" description="RCC1" evidence="2">
    <location>
        <begin position="681"/>
        <end position="733"/>
    </location>
</feature>
<keyword evidence="1" id="KW-0677">Repeat</keyword>
<dbReference type="SUPFAM" id="SSF50985">
    <property type="entry name" value="RCC1/BLIP-II"/>
    <property type="match status" value="2"/>
</dbReference>
<feature type="domain" description="BTB" evidence="3">
    <location>
        <begin position="365"/>
        <end position="431"/>
    </location>
</feature>
<dbReference type="InterPro" id="IPR009091">
    <property type="entry name" value="RCC1/BLIP-II"/>
</dbReference>
<dbReference type="Pfam" id="PF00651">
    <property type="entry name" value="BTB"/>
    <property type="match status" value="1"/>
</dbReference>
<dbReference type="Gene3D" id="3.30.710.10">
    <property type="entry name" value="Potassium Channel Kv1.1, Chain A"/>
    <property type="match status" value="1"/>
</dbReference>
<dbReference type="SUPFAM" id="SSF54695">
    <property type="entry name" value="POZ domain"/>
    <property type="match status" value="2"/>
</dbReference>
<evidence type="ECO:0000313" key="5">
    <source>
        <dbReference type="Proteomes" id="UP001367676"/>
    </source>
</evidence>
<protein>
    <recommendedName>
        <fullName evidence="3">BTB domain-containing protein</fullName>
    </recommendedName>
</protein>
<evidence type="ECO:0000256" key="2">
    <source>
        <dbReference type="PROSITE-ProRule" id="PRU00235"/>
    </source>
</evidence>
<reference evidence="4 5" key="1">
    <citation type="submission" date="2024-03" db="EMBL/GenBank/DDBJ databases">
        <title>Adaptation during the transition from Ophiocordyceps entomopathogen to insect associate is accompanied by gene loss and intensified selection.</title>
        <authorList>
            <person name="Ward C.M."/>
            <person name="Onetto C.A."/>
            <person name="Borneman A.R."/>
        </authorList>
    </citation>
    <scope>NUCLEOTIDE SEQUENCE [LARGE SCALE GENOMIC DNA]</scope>
    <source>
        <strain evidence="4">AWRI1</strain>
        <tissue evidence="4">Single Adult Female</tissue>
    </source>
</reference>
<feature type="repeat" description="RCC1" evidence="2">
    <location>
        <begin position="585"/>
        <end position="629"/>
    </location>
</feature>
<feature type="repeat" description="RCC1" evidence="2">
    <location>
        <begin position="630"/>
        <end position="680"/>
    </location>
</feature>
<feature type="repeat" description="RCC1" evidence="2">
    <location>
        <begin position="250"/>
        <end position="301"/>
    </location>
</feature>
<dbReference type="InterPro" id="IPR000408">
    <property type="entry name" value="Reg_chr_condens"/>
</dbReference>
<dbReference type="InterPro" id="IPR000210">
    <property type="entry name" value="BTB/POZ_dom"/>
</dbReference>
<gene>
    <name evidence="4" type="ORF">V9T40_012158</name>
</gene>
<dbReference type="PROSITE" id="PS50012">
    <property type="entry name" value="RCC1_3"/>
    <property type="match status" value="6"/>
</dbReference>
<comment type="caution">
    <text evidence="4">The sequence shown here is derived from an EMBL/GenBank/DDBJ whole genome shotgun (WGS) entry which is preliminary data.</text>
</comment>
<feature type="repeat" description="RCC1" evidence="2">
    <location>
        <begin position="197"/>
        <end position="249"/>
    </location>
</feature>
<accession>A0AAN9T6P0</accession>
<dbReference type="SMART" id="SM00225">
    <property type="entry name" value="BTB"/>
    <property type="match status" value="2"/>
</dbReference>
<evidence type="ECO:0000313" key="4">
    <source>
        <dbReference type="EMBL" id="KAK7575872.1"/>
    </source>
</evidence>
<dbReference type="InterPro" id="IPR058923">
    <property type="entry name" value="RCC1-like_dom"/>
</dbReference>
<dbReference type="PROSITE" id="PS50097">
    <property type="entry name" value="BTB"/>
    <property type="match status" value="1"/>
</dbReference>
<dbReference type="Proteomes" id="UP001367676">
    <property type="component" value="Unassembled WGS sequence"/>
</dbReference>
<dbReference type="PROSITE" id="PS00626">
    <property type="entry name" value="RCC1_2"/>
    <property type="match status" value="1"/>
</dbReference>
<organism evidence="4 5">
    <name type="scientific">Parthenolecanium corni</name>
    <dbReference type="NCBI Taxonomy" id="536013"/>
    <lineage>
        <taxon>Eukaryota</taxon>
        <taxon>Metazoa</taxon>
        <taxon>Ecdysozoa</taxon>
        <taxon>Arthropoda</taxon>
        <taxon>Hexapoda</taxon>
        <taxon>Insecta</taxon>
        <taxon>Pterygota</taxon>
        <taxon>Neoptera</taxon>
        <taxon>Paraneoptera</taxon>
        <taxon>Hemiptera</taxon>
        <taxon>Sternorrhyncha</taxon>
        <taxon>Coccoidea</taxon>
        <taxon>Coccidae</taxon>
        <taxon>Parthenolecanium</taxon>
    </lineage>
</organism>
<dbReference type="InterPro" id="IPR051625">
    <property type="entry name" value="Signaling_Regulatory_Domain"/>
</dbReference>
<proteinExistence type="predicted"/>
<dbReference type="Pfam" id="PF25390">
    <property type="entry name" value="WD40_RLD"/>
    <property type="match status" value="2"/>
</dbReference>
<evidence type="ECO:0000259" key="3">
    <source>
        <dbReference type="PROSITE" id="PS50097"/>
    </source>
</evidence>
<keyword evidence="5" id="KW-1185">Reference proteome</keyword>
<dbReference type="Gene3D" id="2.130.10.30">
    <property type="entry name" value="Regulator of chromosome condensation 1/beta-lactamase-inhibitor protein II"/>
    <property type="match status" value="2"/>
</dbReference>
<sequence>MQELKDLRYWPILNYLPTSLLKNVRLIYVLSNVGNNVILITNEDEFLFYGFSDLFYLGLKKHTTFNGIRHLYEIEALSKKRIKGFACSVHDLDTSSCHHARFVLLYSESGELYIWVHESPILIEKLPKTVIQVACGLNHTLVLLSDGKVYAWGSNFFGQYRDRRYSADESEPYKVFLTPVIEVSCGSNFSVVLSTSGIVYSGGRNDKGQLGINRTDDSVAFPNEVDCLRNTRIEKIACGCNHVLALSTNGELFTWGCNNYGQLGMGFAGNSKKIFPYKLDSSLRFKEIAALGNFSAAVTITGDVKVWGLIAEVANFSPISTPCRSINEAFSLFNNGKMYEPIEIASDRPNICETISNSFGNQESSDFKIVVEEKEIHVHKTILKLRSEYFRRMFQENWSEGDKNLVKMDGSYAATFGYLKYLYTDELDVDPKVILDVAVIADKHCEPNLVKFCRQKFEEGLNELNLAELYELTLQRQLMDFNEVCFDIAAQHLDVILTSEGYKNWTGDTCNLGNDILLATNDDEVLAFGFNSIRCHGTEDGCVSYDLKSLTKIEALSKKRIKGFACRADNPVAETMFVLSYLENGEVYLWGNNPADKLMFTTPTLIEKLPKTVTEVACGSVHVLALTSDGNVFGWGDNCFNQISALPEDIVVEPCKINHISECVTGIACGFHFSVVVTLDGIVYSWGRNKNGQLGIHKESKSDGVPQRVRFLQETCIKKIACGRNHVLALNAHGDVFSWGCNENYQLGCNAVRKRSYPLQIKDSSVELNENYEYMFSFIKFLYTDELEVDSTLALEVSVLADKYCVPNLVDLCLQKFQKGLDKCNVATLYERAWELKMSVSLNQ</sequence>
<dbReference type="PRINTS" id="PR00633">
    <property type="entry name" value="RCCNDNSATION"/>
</dbReference>
<dbReference type="AlphaFoldDB" id="A0AAN9T6P0"/>
<feature type="repeat" description="RCC1" evidence="2">
    <location>
        <begin position="147"/>
        <end position="196"/>
    </location>
</feature>
<evidence type="ECO:0000256" key="1">
    <source>
        <dbReference type="ARBA" id="ARBA00022737"/>
    </source>
</evidence>
<dbReference type="InterPro" id="IPR011333">
    <property type="entry name" value="SKP1/BTB/POZ_sf"/>
</dbReference>
<name>A0AAN9T6P0_9HEMI</name>